<dbReference type="EMBL" id="CAMPGE010025881">
    <property type="protein sequence ID" value="CAI2383592.1"/>
    <property type="molecule type" value="Genomic_DNA"/>
</dbReference>
<dbReference type="Proteomes" id="UP001295684">
    <property type="component" value="Unassembled WGS sequence"/>
</dbReference>
<organism evidence="1 2">
    <name type="scientific">Euplotes crassus</name>
    <dbReference type="NCBI Taxonomy" id="5936"/>
    <lineage>
        <taxon>Eukaryota</taxon>
        <taxon>Sar</taxon>
        <taxon>Alveolata</taxon>
        <taxon>Ciliophora</taxon>
        <taxon>Intramacronucleata</taxon>
        <taxon>Spirotrichea</taxon>
        <taxon>Hypotrichia</taxon>
        <taxon>Euplotida</taxon>
        <taxon>Euplotidae</taxon>
        <taxon>Moneuplotes</taxon>
    </lineage>
</organism>
<reference evidence="1" key="1">
    <citation type="submission" date="2023-07" db="EMBL/GenBank/DDBJ databases">
        <authorList>
            <consortium name="AG Swart"/>
            <person name="Singh M."/>
            <person name="Singh A."/>
            <person name="Seah K."/>
            <person name="Emmerich C."/>
        </authorList>
    </citation>
    <scope>NUCLEOTIDE SEQUENCE</scope>
    <source>
        <strain evidence="1">DP1</strain>
    </source>
</reference>
<evidence type="ECO:0000313" key="2">
    <source>
        <dbReference type="Proteomes" id="UP001295684"/>
    </source>
</evidence>
<name>A0AAD1Y2Q8_EUPCR</name>
<evidence type="ECO:0000313" key="1">
    <source>
        <dbReference type="EMBL" id="CAI2383592.1"/>
    </source>
</evidence>
<gene>
    <name evidence="1" type="ORF">ECRASSUSDP1_LOCUS25097</name>
</gene>
<comment type="caution">
    <text evidence="1">The sequence shown here is derived from an EMBL/GenBank/DDBJ whole genome shotgun (WGS) entry which is preliminary data.</text>
</comment>
<protein>
    <submittedName>
        <fullName evidence="1">Uncharacterized protein</fullName>
    </submittedName>
</protein>
<sequence>MAKLCDYIFILKKSRWRLLIREVFEVLDGNEFLIKAKYEGFFYRQDRIYDGNIHLYMPYLLHFN</sequence>
<proteinExistence type="predicted"/>
<dbReference type="AlphaFoldDB" id="A0AAD1Y2Q8"/>
<keyword evidence="2" id="KW-1185">Reference proteome</keyword>
<accession>A0AAD1Y2Q8</accession>